<comment type="function">
    <text evidence="10">Catalyzes the first step in hexosamine metabolism, converting fructose-6P into glucosamine-6P using glutamine as a nitrogen source.</text>
</comment>
<dbReference type="Pfam" id="PF13522">
    <property type="entry name" value="GATase_6"/>
    <property type="match status" value="1"/>
</dbReference>
<evidence type="ECO:0000256" key="7">
    <source>
        <dbReference type="ARBA" id="ARBA00022679"/>
    </source>
</evidence>
<feature type="domain" description="Glutamine amidotransferase type-2" evidence="11">
    <location>
        <begin position="2"/>
        <end position="217"/>
    </location>
</feature>
<evidence type="ECO:0000256" key="1">
    <source>
        <dbReference type="ARBA" id="ARBA00001031"/>
    </source>
</evidence>
<dbReference type="InterPro" id="IPR029055">
    <property type="entry name" value="Ntn_hydrolases_N"/>
</dbReference>
<keyword evidence="5 10" id="KW-0963">Cytoplasm</keyword>
<keyword evidence="6 10" id="KW-0032">Aminotransferase</keyword>
<evidence type="ECO:0000256" key="9">
    <source>
        <dbReference type="ARBA" id="ARBA00022962"/>
    </source>
</evidence>
<name>A0A843Y8P0_9RHOB</name>
<dbReference type="NCBIfam" id="TIGR01135">
    <property type="entry name" value="glmS"/>
    <property type="match status" value="1"/>
</dbReference>
<dbReference type="InterPro" id="IPR035466">
    <property type="entry name" value="GlmS/AgaS_SIS"/>
</dbReference>
<feature type="active site" description="For Fru-6P isomerization activity" evidence="10">
    <location>
        <position position="597"/>
    </location>
</feature>
<dbReference type="GO" id="GO:0006002">
    <property type="term" value="P:fructose 6-phosphate metabolic process"/>
    <property type="evidence" value="ECO:0007669"/>
    <property type="project" value="TreeGrafter"/>
</dbReference>
<dbReference type="InterPro" id="IPR001347">
    <property type="entry name" value="SIS_dom"/>
</dbReference>
<sequence>MCGIIGVLGNHEAAPILVEGLKRLEYRGYDSAGIATVNNGTLGRRRAVGKLVNLSDALVHDPLAGKSGIGHTRWATHGAPTVTNAHPHRSGCVAVVHNGIIENYKELREELAAKGLAYESETDSETVALLAESFAREGFSPVDAAAKTVERLHGAFALAFLFDGEQDLMIAARKGSPLAIGHGDGEMFVGSDAMALAPFTDQITYLEEGDFAVLTRTSLEIRNSEGKLANREKRQIQLDMARIEKDGHKHFMAKEIAEQPTAIDRALANYLAQDNSIVLPEALDFSQIERLTLVACGTGYYSCLVAKYWFEQIARMPVEVDVASEFRYREPPISADTLAVFVSQSGETADTLAALRYTEGKAKQIAGLVNVPESSIARESDIVLPIKAGPEISVASTKAFTCQLTVLLLMALKAAEVRGHALPENVLEDMRALPGLVHQAIAAENSIQAMARDLAGARDVIFLGRGALYPIALEGALKLKELSYIHAEGYASGELKHGPIALIDETVPVVVMAPRDALFEKTVSNMQEVMARGGKVILVTDAEGAKMAGDGVHATIVLPALPDVLAPILYAVPAQQIAYYTAIAKGTDVDQPRNLAKSVTVE</sequence>
<dbReference type="PROSITE" id="PS51464">
    <property type="entry name" value="SIS"/>
    <property type="match status" value="2"/>
</dbReference>
<evidence type="ECO:0000256" key="3">
    <source>
        <dbReference type="ARBA" id="ARBA00012916"/>
    </source>
</evidence>
<dbReference type="GO" id="GO:0006047">
    <property type="term" value="P:UDP-N-acetylglucosamine metabolic process"/>
    <property type="evidence" value="ECO:0007669"/>
    <property type="project" value="TreeGrafter"/>
</dbReference>
<evidence type="ECO:0000259" key="12">
    <source>
        <dbReference type="PROSITE" id="PS51464"/>
    </source>
</evidence>
<comment type="subcellular location">
    <subcellularLocation>
        <location evidence="2 10">Cytoplasm</location>
    </subcellularLocation>
</comment>
<dbReference type="SUPFAM" id="SSF53697">
    <property type="entry name" value="SIS domain"/>
    <property type="match status" value="1"/>
</dbReference>
<keyword evidence="9" id="KW-0315">Glutamine amidotransferase</keyword>
<dbReference type="GO" id="GO:0005975">
    <property type="term" value="P:carbohydrate metabolic process"/>
    <property type="evidence" value="ECO:0007669"/>
    <property type="project" value="UniProtKB-UniRule"/>
</dbReference>
<evidence type="ECO:0000256" key="8">
    <source>
        <dbReference type="ARBA" id="ARBA00022737"/>
    </source>
</evidence>
<dbReference type="AlphaFoldDB" id="A0A843Y8P0"/>
<dbReference type="Proteomes" id="UP000444174">
    <property type="component" value="Unassembled WGS sequence"/>
</dbReference>
<evidence type="ECO:0000256" key="10">
    <source>
        <dbReference type="HAMAP-Rule" id="MF_00164"/>
    </source>
</evidence>
<dbReference type="EC" id="2.6.1.16" evidence="3 10"/>
<dbReference type="Gene3D" id="3.60.20.10">
    <property type="entry name" value="Glutamine Phosphoribosylpyrophosphate, subunit 1, domain 1"/>
    <property type="match status" value="1"/>
</dbReference>
<dbReference type="CDD" id="cd05008">
    <property type="entry name" value="SIS_GlmS_GlmD_1"/>
    <property type="match status" value="1"/>
</dbReference>
<feature type="active site" description="Nucleophile; for GATase activity" evidence="10">
    <location>
        <position position="2"/>
    </location>
</feature>
<protein>
    <recommendedName>
        <fullName evidence="4 10">Glutamine--fructose-6-phosphate aminotransferase [isomerizing]</fullName>
        <ecNumber evidence="3 10">2.6.1.16</ecNumber>
    </recommendedName>
    <alternativeName>
        <fullName evidence="10">D-fructose-6-phosphate amidotransferase</fullName>
    </alternativeName>
    <alternativeName>
        <fullName evidence="10">GFAT</fullName>
    </alternativeName>
    <alternativeName>
        <fullName evidence="10">Glucosamine-6-phosphate synthase</fullName>
    </alternativeName>
    <alternativeName>
        <fullName evidence="10">Hexosephosphate aminotransferase</fullName>
    </alternativeName>
    <alternativeName>
        <fullName evidence="10">L-glutamine--D-fructose-6-phosphate amidotransferase</fullName>
    </alternativeName>
</protein>
<dbReference type="FunFam" id="3.60.20.10:FF:000006">
    <property type="entry name" value="Glutamine--fructose-6-phosphate aminotransferase [isomerizing]"/>
    <property type="match status" value="1"/>
</dbReference>
<dbReference type="InterPro" id="IPR047084">
    <property type="entry name" value="GFAT_N"/>
</dbReference>
<accession>A0A843Y8P0</accession>
<comment type="catalytic activity">
    <reaction evidence="1 10">
        <text>D-fructose 6-phosphate + L-glutamine = D-glucosamine 6-phosphate + L-glutamate</text>
        <dbReference type="Rhea" id="RHEA:13237"/>
        <dbReference type="ChEBI" id="CHEBI:29985"/>
        <dbReference type="ChEBI" id="CHEBI:58359"/>
        <dbReference type="ChEBI" id="CHEBI:58725"/>
        <dbReference type="ChEBI" id="CHEBI:61527"/>
        <dbReference type="EC" id="2.6.1.16"/>
    </reaction>
</comment>
<dbReference type="InterPro" id="IPR017932">
    <property type="entry name" value="GATase_2_dom"/>
</dbReference>
<dbReference type="GO" id="GO:0097367">
    <property type="term" value="F:carbohydrate derivative binding"/>
    <property type="evidence" value="ECO:0007669"/>
    <property type="project" value="InterPro"/>
</dbReference>
<dbReference type="EMBL" id="WIBF01000001">
    <property type="protein sequence ID" value="MQQ07580.1"/>
    <property type="molecule type" value="Genomic_DNA"/>
</dbReference>
<organism evidence="13 14">
    <name type="scientific">Tritonibacter litoralis</name>
    <dbReference type="NCBI Taxonomy" id="2662264"/>
    <lineage>
        <taxon>Bacteria</taxon>
        <taxon>Pseudomonadati</taxon>
        <taxon>Pseudomonadota</taxon>
        <taxon>Alphaproteobacteria</taxon>
        <taxon>Rhodobacterales</taxon>
        <taxon>Paracoccaceae</taxon>
        <taxon>Tritonibacter</taxon>
    </lineage>
</organism>
<dbReference type="PANTHER" id="PTHR10937:SF0">
    <property type="entry name" value="GLUTAMINE--FRUCTOSE-6-PHOSPHATE TRANSAMINASE (ISOMERIZING)"/>
    <property type="match status" value="1"/>
</dbReference>
<dbReference type="PROSITE" id="PS51278">
    <property type="entry name" value="GATASE_TYPE_2"/>
    <property type="match status" value="1"/>
</dbReference>
<evidence type="ECO:0000313" key="14">
    <source>
        <dbReference type="Proteomes" id="UP000444174"/>
    </source>
</evidence>
<feature type="initiator methionine" description="Removed" evidence="10">
    <location>
        <position position="1"/>
    </location>
</feature>
<dbReference type="InterPro" id="IPR035490">
    <property type="entry name" value="GlmS/FrlB_SIS"/>
</dbReference>
<dbReference type="GO" id="GO:0006487">
    <property type="term" value="P:protein N-linked glycosylation"/>
    <property type="evidence" value="ECO:0007669"/>
    <property type="project" value="TreeGrafter"/>
</dbReference>
<gene>
    <name evidence="10 13" type="primary">glmS</name>
    <name evidence="13" type="ORF">GFB49_03855</name>
</gene>
<evidence type="ECO:0000259" key="11">
    <source>
        <dbReference type="PROSITE" id="PS51278"/>
    </source>
</evidence>
<evidence type="ECO:0000256" key="6">
    <source>
        <dbReference type="ARBA" id="ARBA00022576"/>
    </source>
</evidence>
<evidence type="ECO:0000256" key="5">
    <source>
        <dbReference type="ARBA" id="ARBA00022490"/>
    </source>
</evidence>
<dbReference type="InterPro" id="IPR046348">
    <property type="entry name" value="SIS_dom_sf"/>
</dbReference>
<dbReference type="GO" id="GO:0004360">
    <property type="term" value="F:glutamine-fructose-6-phosphate transaminase (isomerizing) activity"/>
    <property type="evidence" value="ECO:0007669"/>
    <property type="project" value="UniProtKB-UniRule"/>
</dbReference>
<dbReference type="Pfam" id="PF01380">
    <property type="entry name" value="SIS"/>
    <property type="match status" value="2"/>
</dbReference>
<feature type="domain" description="SIS" evidence="12">
    <location>
        <begin position="450"/>
        <end position="592"/>
    </location>
</feature>
<comment type="subunit">
    <text evidence="10">Homodimer.</text>
</comment>
<dbReference type="HAMAP" id="MF_00164">
    <property type="entry name" value="GlmS"/>
    <property type="match status" value="1"/>
</dbReference>
<evidence type="ECO:0000256" key="2">
    <source>
        <dbReference type="ARBA" id="ARBA00004496"/>
    </source>
</evidence>
<keyword evidence="8" id="KW-0677">Repeat</keyword>
<keyword evidence="14" id="KW-1185">Reference proteome</keyword>
<dbReference type="NCBIfam" id="NF001484">
    <property type="entry name" value="PRK00331.1"/>
    <property type="match status" value="1"/>
</dbReference>
<dbReference type="FunFam" id="3.40.50.10490:FF:000001">
    <property type="entry name" value="Glutamine--fructose-6-phosphate aminotransferase [isomerizing]"/>
    <property type="match status" value="1"/>
</dbReference>
<dbReference type="SUPFAM" id="SSF56235">
    <property type="entry name" value="N-terminal nucleophile aminohydrolases (Ntn hydrolases)"/>
    <property type="match status" value="1"/>
</dbReference>
<evidence type="ECO:0000256" key="4">
    <source>
        <dbReference type="ARBA" id="ARBA00016090"/>
    </source>
</evidence>
<dbReference type="CDD" id="cd00714">
    <property type="entry name" value="GFAT"/>
    <property type="match status" value="1"/>
</dbReference>
<comment type="caution">
    <text evidence="13">The sequence shown here is derived from an EMBL/GenBank/DDBJ whole genome shotgun (WGS) entry which is preliminary data.</text>
</comment>
<reference evidence="13 14" key="1">
    <citation type="submission" date="2019-10" db="EMBL/GenBank/DDBJ databases">
        <title>Epibacterium sp. nov., isolated from seawater.</title>
        <authorList>
            <person name="Zhang X."/>
            <person name="Li N."/>
        </authorList>
    </citation>
    <scope>NUCLEOTIDE SEQUENCE [LARGE SCALE GENOMIC DNA]</scope>
    <source>
        <strain evidence="13 14">SM1979</strain>
    </source>
</reference>
<dbReference type="CDD" id="cd05009">
    <property type="entry name" value="SIS_GlmS_GlmD_2"/>
    <property type="match status" value="1"/>
</dbReference>
<dbReference type="RefSeq" id="WP_153214448.1">
    <property type="nucleotide sequence ID" value="NZ_WIBF01000001.1"/>
</dbReference>
<keyword evidence="7 10" id="KW-0808">Transferase</keyword>
<dbReference type="GO" id="GO:0005829">
    <property type="term" value="C:cytosol"/>
    <property type="evidence" value="ECO:0007669"/>
    <property type="project" value="TreeGrafter"/>
</dbReference>
<dbReference type="PANTHER" id="PTHR10937">
    <property type="entry name" value="GLUCOSAMINE--FRUCTOSE-6-PHOSPHATE AMINOTRANSFERASE, ISOMERIZING"/>
    <property type="match status" value="1"/>
</dbReference>
<feature type="domain" description="SIS" evidence="12">
    <location>
        <begin position="281"/>
        <end position="420"/>
    </location>
</feature>
<dbReference type="InterPro" id="IPR005855">
    <property type="entry name" value="GFAT"/>
</dbReference>
<evidence type="ECO:0000313" key="13">
    <source>
        <dbReference type="EMBL" id="MQQ07580.1"/>
    </source>
</evidence>
<proteinExistence type="inferred from homology"/>
<dbReference type="Gene3D" id="3.40.50.10490">
    <property type="entry name" value="Glucose-6-phosphate isomerase like protein, domain 1"/>
    <property type="match status" value="2"/>
</dbReference>